<dbReference type="AlphaFoldDB" id="A0A501W2T6"/>
<accession>A0A501W2T6</accession>
<keyword evidence="2" id="KW-1185">Reference proteome</keyword>
<organism evidence="1 2">
    <name type="scientific">Pontibacter mangrovi</name>
    <dbReference type="NCBI Taxonomy" id="2589816"/>
    <lineage>
        <taxon>Bacteria</taxon>
        <taxon>Pseudomonadati</taxon>
        <taxon>Bacteroidota</taxon>
        <taxon>Cytophagia</taxon>
        <taxon>Cytophagales</taxon>
        <taxon>Hymenobacteraceae</taxon>
        <taxon>Pontibacter</taxon>
    </lineage>
</organism>
<gene>
    <name evidence="1" type="ORF">FJM65_18385</name>
</gene>
<dbReference type="Gene3D" id="3.30.1330.60">
    <property type="entry name" value="OmpA-like domain"/>
    <property type="match status" value="1"/>
</dbReference>
<evidence type="ECO:0000313" key="2">
    <source>
        <dbReference type="Proteomes" id="UP000316727"/>
    </source>
</evidence>
<name>A0A501W2T6_9BACT</name>
<evidence type="ECO:0000313" key="1">
    <source>
        <dbReference type="EMBL" id="TPE42394.1"/>
    </source>
</evidence>
<dbReference type="EMBL" id="VFRQ01000013">
    <property type="protein sequence ID" value="TPE42394.1"/>
    <property type="molecule type" value="Genomic_DNA"/>
</dbReference>
<dbReference type="InterPro" id="IPR036737">
    <property type="entry name" value="OmpA-like_sf"/>
</dbReference>
<comment type="caution">
    <text evidence="1">The sequence shown here is derived from an EMBL/GenBank/DDBJ whole genome shotgun (WGS) entry which is preliminary data.</text>
</comment>
<reference evidence="1 2" key="1">
    <citation type="submission" date="2019-06" db="EMBL/GenBank/DDBJ databases">
        <title>A novel bacterium of genus Pontibacter, isolated from marine sediment.</title>
        <authorList>
            <person name="Huang H."/>
            <person name="Mo K."/>
            <person name="Hu Y."/>
        </authorList>
    </citation>
    <scope>NUCLEOTIDE SEQUENCE [LARGE SCALE GENOMIC DNA]</scope>
    <source>
        <strain evidence="1 2">HB172049</strain>
    </source>
</reference>
<dbReference type="RefSeq" id="WP_140623422.1">
    <property type="nucleotide sequence ID" value="NZ_VFRQ01000013.1"/>
</dbReference>
<evidence type="ECO:0008006" key="3">
    <source>
        <dbReference type="Google" id="ProtNLM"/>
    </source>
</evidence>
<dbReference type="Proteomes" id="UP000316727">
    <property type="component" value="Unassembled WGS sequence"/>
</dbReference>
<dbReference type="SUPFAM" id="SSF103088">
    <property type="entry name" value="OmpA-like"/>
    <property type="match status" value="1"/>
</dbReference>
<sequence>MKKIIYTLAVCTMGGLSVQAQTPIKETREELMDVALINDSLLIYTKKEKEGQFLYTELQDAPGSAQKAAPLNAGTVNMLVGHNPATGEVYVYQRRGRRDEVIAFYAYSGGGFTKTGEKQLPRLRNNSRNLGLFLTPDKNTLLISAELGRTQGYDDLYRSTWEGGRWSKPRNLGKAVNSRQAEFAPFLTQDSLYFSRKEGDVAYVYAVPLQDGLPAEAVPARLSGKVNREGAFNAYYKRQGTRELWFTAEATGARTAYVSGAEAATAPAPAAAEEARPAPLAEGQPTPMPLPAAVARPADLQLPYRFNSLYLDKAAAKELHAFLQRQPQGARLHVTGFSDARGTEEARREVSRKRAAFVAWYAQRMLPGKHFAISTDHQVVEEEGAAYRKVEIRLGE</sequence>
<protein>
    <recommendedName>
        <fullName evidence="3">OmpA-like domain-containing protein</fullName>
    </recommendedName>
</protein>
<proteinExistence type="predicted"/>
<dbReference type="OrthoDB" id="9809364at2"/>